<proteinExistence type="predicted"/>
<gene>
    <name evidence="2 3" type="primary">LOC131804348</name>
</gene>
<dbReference type="GeneID" id="131804348"/>
<protein>
    <submittedName>
        <fullName evidence="2 3">Uncharacterized protein LOC131804348</fullName>
    </submittedName>
</protein>
<accession>A0ABM3VBH7</accession>
<dbReference type="RefSeq" id="XP_058983148.1">
    <property type="nucleotide sequence ID" value="XM_059127165.1"/>
</dbReference>
<evidence type="ECO:0000313" key="3">
    <source>
        <dbReference type="RefSeq" id="XP_058983149.1"/>
    </source>
</evidence>
<organism evidence="1 3">
    <name type="scientific">Musca domestica</name>
    <name type="common">House fly</name>
    <dbReference type="NCBI Taxonomy" id="7370"/>
    <lineage>
        <taxon>Eukaryota</taxon>
        <taxon>Metazoa</taxon>
        <taxon>Ecdysozoa</taxon>
        <taxon>Arthropoda</taxon>
        <taxon>Hexapoda</taxon>
        <taxon>Insecta</taxon>
        <taxon>Pterygota</taxon>
        <taxon>Neoptera</taxon>
        <taxon>Endopterygota</taxon>
        <taxon>Diptera</taxon>
        <taxon>Brachycera</taxon>
        <taxon>Muscomorpha</taxon>
        <taxon>Muscoidea</taxon>
        <taxon>Muscidae</taxon>
        <taxon>Musca</taxon>
    </lineage>
</organism>
<name>A0ABM3VBH7_MUSDO</name>
<dbReference type="RefSeq" id="XP_058983149.1">
    <property type="nucleotide sequence ID" value="XM_059127166.1"/>
</dbReference>
<sequence>MPEDFTKLFFSQKNVNMGAPPINENYHKLITNSEVLDIANQVISAIQRMFIRLTSEVQSLRKELQELKPERKKTKTLVMPSVPFKDIESFLEFEKGLQEINEAFISLESELKLVAKAPNFVKNCWKKIITDELGERLCWKGTETKRSVRNFSTTKAIRNATLSLGYTEDTFIKDMRNFFQFAKNRIKLRNDYKNKKKK</sequence>
<evidence type="ECO:0000313" key="2">
    <source>
        <dbReference type="RefSeq" id="XP_058983148.1"/>
    </source>
</evidence>
<reference evidence="2 3" key="1">
    <citation type="submission" date="2025-05" db="UniProtKB">
        <authorList>
            <consortium name="RefSeq"/>
        </authorList>
    </citation>
    <scope>IDENTIFICATION</scope>
    <source>
        <strain evidence="2 3">Aabys</strain>
        <tissue evidence="2 3">Whole body</tissue>
    </source>
</reference>
<dbReference type="Proteomes" id="UP001652621">
    <property type="component" value="Unplaced"/>
</dbReference>
<evidence type="ECO:0000313" key="1">
    <source>
        <dbReference type="Proteomes" id="UP001652621"/>
    </source>
</evidence>
<keyword evidence="1" id="KW-1185">Reference proteome</keyword>